<feature type="region of interest" description="Disordered" evidence="1">
    <location>
        <begin position="1"/>
        <end position="55"/>
    </location>
</feature>
<accession>A0AAW0H011</accession>
<dbReference type="AlphaFoldDB" id="A0AAW0H011"/>
<name>A0AAW0H011_9APHY</name>
<proteinExistence type="predicted"/>
<feature type="compositionally biased region" description="Polar residues" evidence="1">
    <location>
        <begin position="1"/>
        <end position="15"/>
    </location>
</feature>
<evidence type="ECO:0000256" key="1">
    <source>
        <dbReference type="SAM" id="MobiDB-lite"/>
    </source>
</evidence>
<dbReference type="Proteomes" id="UP001385951">
    <property type="component" value="Unassembled WGS sequence"/>
</dbReference>
<keyword evidence="3" id="KW-1185">Reference proteome</keyword>
<sequence length="112" mass="11934">MSSQTAGSATLSTTPPGTPGRQPDPVTPDNNLRNRRPTQYTPMPGEISPASSTLSGGSRFFNSQIPFGLSTLSSSVVHIESPGRGIRIRADPALVTCFDSSDKELYDLWAPK</sequence>
<gene>
    <name evidence="2" type="ORF">QCA50_000504</name>
</gene>
<protein>
    <submittedName>
        <fullName evidence="2">Uncharacterized protein</fullName>
    </submittedName>
</protein>
<organism evidence="2 3">
    <name type="scientific">Cerrena zonata</name>
    <dbReference type="NCBI Taxonomy" id="2478898"/>
    <lineage>
        <taxon>Eukaryota</taxon>
        <taxon>Fungi</taxon>
        <taxon>Dikarya</taxon>
        <taxon>Basidiomycota</taxon>
        <taxon>Agaricomycotina</taxon>
        <taxon>Agaricomycetes</taxon>
        <taxon>Polyporales</taxon>
        <taxon>Cerrenaceae</taxon>
        <taxon>Cerrena</taxon>
    </lineage>
</organism>
<evidence type="ECO:0000313" key="3">
    <source>
        <dbReference type="Proteomes" id="UP001385951"/>
    </source>
</evidence>
<comment type="caution">
    <text evidence="2">The sequence shown here is derived from an EMBL/GenBank/DDBJ whole genome shotgun (WGS) entry which is preliminary data.</text>
</comment>
<reference evidence="2 3" key="1">
    <citation type="submission" date="2022-09" db="EMBL/GenBank/DDBJ databases">
        <authorList>
            <person name="Palmer J.M."/>
        </authorList>
    </citation>
    <scope>NUCLEOTIDE SEQUENCE [LARGE SCALE GENOMIC DNA]</scope>
    <source>
        <strain evidence="2 3">DSM 7382</strain>
    </source>
</reference>
<evidence type="ECO:0000313" key="2">
    <source>
        <dbReference type="EMBL" id="KAK7695866.1"/>
    </source>
</evidence>
<dbReference type="EMBL" id="JASBNA010000001">
    <property type="protein sequence ID" value="KAK7695866.1"/>
    <property type="molecule type" value="Genomic_DNA"/>
</dbReference>